<dbReference type="EMBL" id="AOKF01003312">
    <property type="protein sequence ID" value="EPN38128.1"/>
    <property type="molecule type" value="Genomic_DNA"/>
</dbReference>
<accession>A0A656JM70</accession>
<feature type="chain" id="PRO_5024898640" evidence="1">
    <location>
        <begin position="23"/>
        <end position="43"/>
    </location>
</feature>
<evidence type="ECO:0000313" key="3">
    <source>
        <dbReference type="Proteomes" id="UP000018849"/>
    </source>
</evidence>
<name>A0A656JM70_PSESF</name>
<evidence type="ECO:0000256" key="1">
    <source>
        <dbReference type="SAM" id="SignalP"/>
    </source>
</evidence>
<protein>
    <submittedName>
        <fullName evidence="2">Uncharacterized protein</fullName>
    </submittedName>
</protein>
<evidence type="ECO:0000313" key="2">
    <source>
        <dbReference type="EMBL" id="EPN38128.1"/>
    </source>
</evidence>
<keyword evidence="1" id="KW-0732">Signal</keyword>
<feature type="non-terminal residue" evidence="2">
    <location>
        <position position="43"/>
    </location>
</feature>
<dbReference type="AlphaFoldDB" id="A0A656JM70"/>
<reference evidence="2 3" key="1">
    <citation type="journal article" date="2013" name="PLoS Pathog.">
        <title>Genomic analysis of the Kiwifruit pathogen Pseudomonas syringae pv. actinidiae provides insight into the origins of an emergent plant disease.</title>
        <authorList>
            <person name="McCann H.C."/>
            <person name="Rikkerink E.H."/>
            <person name="Bertels F."/>
            <person name="Fiers M."/>
            <person name="Lu A."/>
            <person name="Rees-George J."/>
            <person name="Andersen M.T."/>
            <person name="Gleave A.P."/>
            <person name="Haubold B."/>
            <person name="Wohlers M.W."/>
            <person name="Guttman D.S."/>
            <person name="Wang P.W."/>
            <person name="Straub C."/>
            <person name="Vanneste J.L."/>
            <person name="Rainey P.B."/>
            <person name="Templeton M.D."/>
        </authorList>
    </citation>
    <scope>NUCLEOTIDE SEQUENCE [LARGE SCALE GENOMIC DNA]</scope>
    <source>
        <strain evidence="2 3">ICMP 19096</strain>
    </source>
</reference>
<feature type="signal peptide" evidence="1">
    <location>
        <begin position="1"/>
        <end position="22"/>
    </location>
</feature>
<proteinExistence type="predicted"/>
<dbReference type="Proteomes" id="UP000018849">
    <property type="component" value="Unassembled WGS sequence"/>
</dbReference>
<sequence>MFKRFFLALIGVGILLSESAQAGESPPYSMVLLTENFPPFNMA</sequence>
<organism evidence="2 3">
    <name type="scientific">Pseudomonas syringae pv. actinidiae ICMP 19096</name>
    <dbReference type="NCBI Taxonomy" id="1194405"/>
    <lineage>
        <taxon>Bacteria</taxon>
        <taxon>Pseudomonadati</taxon>
        <taxon>Pseudomonadota</taxon>
        <taxon>Gammaproteobacteria</taxon>
        <taxon>Pseudomonadales</taxon>
        <taxon>Pseudomonadaceae</taxon>
        <taxon>Pseudomonas</taxon>
        <taxon>Pseudomonas syringae</taxon>
    </lineage>
</organism>
<gene>
    <name evidence="2" type="ORF">A245_39096</name>
</gene>
<comment type="caution">
    <text evidence="2">The sequence shown here is derived from an EMBL/GenBank/DDBJ whole genome shotgun (WGS) entry which is preliminary data.</text>
</comment>